<feature type="region of interest" description="Disordered" evidence="5">
    <location>
        <begin position="1"/>
        <end position="20"/>
    </location>
</feature>
<evidence type="ECO:0000256" key="5">
    <source>
        <dbReference type="SAM" id="MobiDB-lite"/>
    </source>
</evidence>
<dbReference type="InterPro" id="IPR019142">
    <property type="entry name" value="Dymeclin"/>
</dbReference>
<dbReference type="Proteomes" id="UP000789739">
    <property type="component" value="Unassembled WGS sequence"/>
</dbReference>
<comment type="similarity">
    <text evidence="1">Belongs to the dymeclin family.</text>
</comment>
<dbReference type="Pfam" id="PF09742">
    <property type="entry name" value="Dymeclin"/>
    <property type="match status" value="1"/>
</dbReference>
<evidence type="ECO:0000256" key="2">
    <source>
        <dbReference type="ARBA" id="ARBA00015736"/>
    </source>
</evidence>
<feature type="compositionally biased region" description="Low complexity" evidence="5">
    <location>
        <begin position="29"/>
        <end position="39"/>
    </location>
</feature>
<dbReference type="PANTHER" id="PTHR12895">
    <property type="entry name" value="DYMECLIN"/>
    <property type="match status" value="1"/>
</dbReference>
<proteinExistence type="inferred from homology"/>
<accession>A0A9N9FA86</accession>
<dbReference type="EMBL" id="CAJVPI010000331">
    <property type="protein sequence ID" value="CAG8520493.1"/>
    <property type="molecule type" value="Genomic_DNA"/>
</dbReference>
<gene>
    <name evidence="6" type="ORF">PBRASI_LOCUS3599</name>
</gene>
<dbReference type="GO" id="GO:0005794">
    <property type="term" value="C:Golgi apparatus"/>
    <property type="evidence" value="ECO:0007669"/>
    <property type="project" value="TreeGrafter"/>
</dbReference>
<comment type="caution">
    <text evidence="6">The sequence shown here is derived from an EMBL/GenBank/DDBJ whole genome shotgun (WGS) entry which is preliminary data.</text>
</comment>
<dbReference type="AlphaFoldDB" id="A0A9N9FA86"/>
<evidence type="ECO:0000256" key="4">
    <source>
        <dbReference type="ARBA" id="ARBA00023288"/>
    </source>
</evidence>
<sequence>MSSTTGDSKPIARPPQLYKIPTHATYQVTSPPTSASTSTLKGPTLSHTQTPSLLNRKVPLPLELATKDTDHSTLLFPQPSITSPATAGLHPFLSPYGLNTTSPSSSRRASGSTTQLAIPTSIVQHKSLTEITVFTSEQYRSLKHFCSDKPIAFDDNETWESILCGQKFPVIDPGQDAFDIDMATVSLAIELVSNNRKTKNFNALLQHMLNQIYRLLNQDFTGEVPVEAYNSLFLVHIFVKQFICSLTGDEIHSHFEARHNAGGFESFEDGLDSSFEQDINKFSIDPRILHDLRSMAEQLIDALISVILRLDPVASATAYEYYQECLNTFMILVSTQLHQLSASRGDNYFLAILFSKFSHLINDLTNRLVTNLIEQKSMPPVSTNVVYNAYSYLFSSKSPTALSLDPHPVPERSFILLLLLAVQPGEFCGKGGNEFRNAIAKLKDELGSKDQSSVISFRLLYRVIYQQLPSEEICLLFYLLMIENNEFKAYVLSRSDPEIFLLPILRLLYEAIEGKPNYPQIYILLAILLIFSEDNVFNENIQKVLCQQQIPYQSWLTERLLKQISLGGLVYLVLIRMIQLNLTSHRDVYIHTHCIAILANIASTVTDIQPYVAQRIVNLFDIVTKKYQKLRTRAQEADNDDNPVDYIIYSDLVCLILEIINSILTRRLAQNPQLIYSLLHKKDMFLRFQKYKRFSELIDNIDNVISYFHIRIAEANLRAPSTEEVTEIIQTATRTWPPGRLKDSPDLKFKYSEGSDSHEFFCPYVWSIIYRRMWTYWDEEKARIIRDYIISIDEPDEVDDISSTISNV</sequence>
<evidence type="ECO:0000313" key="7">
    <source>
        <dbReference type="Proteomes" id="UP000789739"/>
    </source>
</evidence>
<keyword evidence="4" id="KW-0449">Lipoprotein</keyword>
<dbReference type="GO" id="GO:0007030">
    <property type="term" value="P:Golgi organization"/>
    <property type="evidence" value="ECO:0007669"/>
    <property type="project" value="TreeGrafter"/>
</dbReference>
<protein>
    <recommendedName>
        <fullName evidence="2">Dymeclin</fullName>
    </recommendedName>
</protein>
<evidence type="ECO:0000313" key="6">
    <source>
        <dbReference type="EMBL" id="CAG8520493.1"/>
    </source>
</evidence>
<reference evidence="6" key="1">
    <citation type="submission" date="2021-06" db="EMBL/GenBank/DDBJ databases">
        <authorList>
            <person name="Kallberg Y."/>
            <person name="Tangrot J."/>
            <person name="Rosling A."/>
        </authorList>
    </citation>
    <scope>NUCLEOTIDE SEQUENCE</scope>
    <source>
        <strain evidence="6">BR232B</strain>
    </source>
</reference>
<keyword evidence="3" id="KW-0519">Myristate</keyword>
<feature type="region of interest" description="Disordered" evidence="5">
    <location>
        <begin position="27"/>
        <end position="52"/>
    </location>
</feature>
<keyword evidence="7" id="KW-1185">Reference proteome</keyword>
<dbReference type="PANTHER" id="PTHR12895:SF9">
    <property type="entry name" value="DYMECLIN"/>
    <property type="match status" value="1"/>
</dbReference>
<name>A0A9N9FA86_9GLOM</name>
<evidence type="ECO:0000256" key="1">
    <source>
        <dbReference type="ARBA" id="ARBA00010603"/>
    </source>
</evidence>
<organism evidence="6 7">
    <name type="scientific">Paraglomus brasilianum</name>
    <dbReference type="NCBI Taxonomy" id="144538"/>
    <lineage>
        <taxon>Eukaryota</taxon>
        <taxon>Fungi</taxon>
        <taxon>Fungi incertae sedis</taxon>
        <taxon>Mucoromycota</taxon>
        <taxon>Glomeromycotina</taxon>
        <taxon>Glomeromycetes</taxon>
        <taxon>Paraglomerales</taxon>
        <taxon>Paraglomeraceae</taxon>
        <taxon>Paraglomus</taxon>
    </lineage>
</organism>
<evidence type="ECO:0000256" key="3">
    <source>
        <dbReference type="ARBA" id="ARBA00022707"/>
    </source>
</evidence>
<dbReference type="OrthoDB" id="10253409at2759"/>